<keyword evidence="3" id="KW-0479">Metal-binding</keyword>
<evidence type="ECO:0000259" key="8">
    <source>
        <dbReference type="PROSITE" id="PS51184"/>
    </source>
</evidence>
<evidence type="ECO:0000256" key="1">
    <source>
        <dbReference type="ARBA" id="ARBA00001954"/>
    </source>
</evidence>
<dbReference type="SUPFAM" id="SSF51197">
    <property type="entry name" value="Clavaminate synthase-like"/>
    <property type="match status" value="1"/>
</dbReference>
<keyword evidence="7" id="KW-0539">Nucleus</keyword>
<dbReference type="Gene3D" id="2.60.120.650">
    <property type="entry name" value="Cupin"/>
    <property type="match status" value="1"/>
</dbReference>
<dbReference type="SMART" id="SM00558">
    <property type="entry name" value="JmjC"/>
    <property type="match status" value="1"/>
</dbReference>
<name>A0A8E2EHW4_9PEZI</name>
<keyword evidence="4" id="KW-0223">Dioxygenase</keyword>
<evidence type="ECO:0000256" key="3">
    <source>
        <dbReference type="ARBA" id="ARBA00022723"/>
    </source>
</evidence>
<dbReference type="Pfam" id="PF13621">
    <property type="entry name" value="Cupin_8"/>
    <property type="match status" value="1"/>
</dbReference>
<dbReference type="InterPro" id="IPR041667">
    <property type="entry name" value="Cupin_8"/>
</dbReference>
<feature type="domain" description="JmjC" evidence="8">
    <location>
        <begin position="293"/>
        <end position="482"/>
    </location>
</feature>
<comment type="cofactor">
    <cofactor evidence="1">
        <name>Fe(2+)</name>
        <dbReference type="ChEBI" id="CHEBI:29033"/>
    </cofactor>
</comment>
<keyword evidence="10" id="KW-1185">Reference proteome</keyword>
<organism evidence="9 10">
    <name type="scientific">Lepidopterella palustris CBS 459.81</name>
    <dbReference type="NCBI Taxonomy" id="1314670"/>
    <lineage>
        <taxon>Eukaryota</taxon>
        <taxon>Fungi</taxon>
        <taxon>Dikarya</taxon>
        <taxon>Ascomycota</taxon>
        <taxon>Pezizomycotina</taxon>
        <taxon>Dothideomycetes</taxon>
        <taxon>Pleosporomycetidae</taxon>
        <taxon>Mytilinidiales</taxon>
        <taxon>Argynnaceae</taxon>
        <taxon>Lepidopterella</taxon>
    </lineage>
</organism>
<dbReference type="PANTHER" id="PTHR12461">
    <property type="entry name" value="HYPOXIA-INDUCIBLE FACTOR 1 ALPHA INHIBITOR-RELATED"/>
    <property type="match status" value="1"/>
</dbReference>
<evidence type="ECO:0000256" key="6">
    <source>
        <dbReference type="ARBA" id="ARBA00023004"/>
    </source>
</evidence>
<keyword evidence="6" id="KW-0408">Iron</keyword>
<gene>
    <name evidence="9" type="ORF">K432DRAFT_345844</name>
</gene>
<dbReference type="GO" id="GO:0046872">
    <property type="term" value="F:metal ion binding"/>
    <property type="evidence" value="ECO:0007669"/>
    <property type="project" value="UniProtKB-KW"/>
</dbReference>
<dbReference type="GO" id="GO:0051213">
    <property type="term" value="F:dioxygenase activity"/>
    <property type="evidence" value="ECO:0007669"/>
    <property type="project" value="UniProtKB-KW"/>
</dbReference>
<dbReference type="PROSITE" id="PS51184">
    <property type="entry name" value="JMJC"/>
    <property type="match status" value="1"/>
</dbReference>
<evidence type="ECO:0000313" key="9">
    <source>
        <dbReference type="EMBL" id="OCK84098.1"/>
    </source>
</evidence>
<comment type="subcellular location">
    <subcellularLocation>
        <location evidence="2">Nucleus</location>
    </subcellularLocation>
</comment>
<dbReference type="Proteomes" id="UP000250266">
    <property type="component" value="Unassembled WGS sequence"/>
</dbReference>
<dbReference type="Pfam" id="PF24472">
    <property type="entry name" value="ARM_KDM8_N"/>
    <property type="match status" value="1"/>
</dbReference>
<dbReference type="InterPro" id="IPR003347">
    <property type="entry name" value="JmjC_dom"/>
</dbReference>
<dbReference type="PANTHER" id="PTHR12461:SF101">
    <property type="entry name" value="TRNA WYBUTOSINE-SYNTHESIZING PROTEIN 4"/>
    <property type="match status" value="1"/>
</dbReference>
<keyword evidence="5" id="KW-0560">Oxidoreductase</keyword>
<dbReference type="FunFam" id="2.60.120.650:FF:000046">
    <property type="entry name" value="JmjC domain-containing protein D"/>
    <property type="match status" value="1"/>
</dbReference>
<proteinExistence type="predicted"/>
<evidence type="ECO:0000313" key="10">
    <source>
        <dbReference type="Proteomes" id="UP000250266"/>
    </source>
</evidence>
<sequence length="482" mass="53846">MPTSPATQILPLQSDLADIIRSTHEELSASLSDNDEIHGCGQAALSILPARPDACIRLAHEKLHAYPYKDVPTCWRRLYTEGSLWKILQILKKQQGDWVTEVIRILDMALILTGGFGRKELIEKIFNTLSKIISASQTKELSNRPSKRQKLENNCLEHNLTPSPLGIPSSFPNSTIPPPTLRFSILRVHNLSLEAFQTHLSSGASPTPLIITDALTHWPALSSRKWTYPSYLLSLTLDGRRLVPVEIGRSYTDTGWGQRIITFREFMTTYMFPPPPSPSIKTPPSPAEPPQTGYLAQHDLLTQIPSFRADICIPDYCYTDPPPPSPSYPIPGPPVPQLDEPLLNAWFGPAGTISPLHTDPYHNILTQVVGTKYIRLYAPSQTRKLYPRGTDENGVDMGNTSFVDVGQAMSLFPAEADAESGSSEDAEILERRREFEARFPLFKDAEYVEGVLGPGECLYIPVGWWHYVKSLGPSFSVSFWWN</sequence>
<dbReference type="GO" id="GO:0005634">
    <property type="term" value="C:nucleus"/>
    <property type="evidence" value="ECO:0007669"/>
    <property type="project" value="UniProtKB-SubCell"/>
</dbReference>
<evidence type="ECO:0000256" key="7">
    <source>
        <dbReference type="ARBA" id="ARBA00023242"/>
    </source>
</evidence>
<accession>A0A8E2EHW4</accession>
<evidence type="ECO:0000256" key="4">
    <source>
        <dbReference type="ARBA" id="ARBA00022964"/>
    </source>
</evidence>
<protein>
    <submittedName>
        <fullName evidence="9">Jumonji domain-containing 5</fullName>
    </submittedName>
</protein>
<dbReference type="EMBL" id="KV744845">
    <property type="protein sequence ID" value="OCK84098.1"/>
    <property type="molecule type" value="Genomic_DNA"/>
</dbReference>
<dbReference type="InterPro" id="IPR056520">
    <property type="entry name" value="ARM_KDM8_N"/>
</dbReference>
<evidence type="ECO:0000256" key="5">
    <source>
        <dbReference type="ARBA" id="ARBA00023002"/>
    </source>
</evidence>
<dbReference type="AlphaFoldDB" id="A0A8E2EHW4"/>
<reference evidence="9 10" key="1">
    <citation type="journal article" date="2016" name="Nat. Commun.">
        <title>Ectomycorrhizal ecology is imprinted in the genome of the dominant symbiotic fungus Cenococcum geophilum.</title>
        <authorList>
            <consortium name="DOE Joint Genome Institute"/>
            <person name="Peter M."/>
            <person name="Kohler A."/>
            <person name="Ohm R.A."/>
            <person name="Kuo A."/>
            <person name="Krutzmann J."/>
            <person name="Morin E."/>
            <person name="Arend M."/>
            <person name="Barry K.W."/>
            <person name="Binder M."/>
            <person name="Choi C."/>
            <person name="Clum A."/>
            <person name="Copeland A."/>
            <person name="Grisel N."/>
            <person name="Haridas S."/>
            <person name="Kipfer T."/>
            <person name="LaButti K."/>
            <person name="Lindquist E."/>
            <person name="Lipzen A."/>
            <person name="Maire R."/>
            <person name="Meier B."/>
            <person name="Mihaltcheva S."/>
            <person name="Molinier V."/>
            <person name="Murat C."/>
            <person name="Poggeler S."/>
            <person name="Quandt C.A."/>
            <person name="Sperisen C."/>
            <person name="Tritt A."/>
            <person name="Tisserant E."/>
            <person name="Crous P.W."/>
            <person name="Henrissat B."/>
            <person name="Nehls U."/>
            <person name="Egli S."/>
            <person name="Spatafora J.W."/>
            <person name="Grigoriev I.V."/>
            <person name="Martin F.M."/>
        </authorList>
    </citation>
    <scope>NUCLEOTIDE SEQUENCE [LARGE SCALE GENOMIC DNA]</scope>
    <source>
        <strain evidence="9 10">CBS 459.81</strain>
    </source>
</reference>
<dbReference type="OrthoDB" id="47172at2759"/>
<evidence type="ECO:0000256" key="2">
    <source>
        <dbReference type="ARBA" id="ARBA00004123"/>
    </source>
</evidence>